<gene>
    <name evidence="9 11" type="primary">tatA</name>
    <name evidence="11" type="ORF">G7026_10510</name>
</gene>
<dbReference type="PANTHER" id="PTHR42982">
    <property type="entry name" value="SEC-INDEPENDENT PROTEIN TRANSLOCASE PROTEIN TATA"/>
    <property type="match status" value="1"/>
</dbReference>
<evidence type="ECO:0000256" key="6">
    <source>
        <dbReference type="ARBA" id="ARBA00022989"/>
    </source>
</evidence>
<evidence type="ECO:0000256" key="5">
    <source>
        <dbReference type="ARBA" id="ARBA00022927"/>
    </source>
</evidence>
<keyword evidence="6 9" id="KW-1133">Transmembrane helix</keyword>
<dbReference type="Pfam" id="PF02416">
    <property type="entry name" value="TatA_B_E"/>
    <property type="match status" value="1"/>
</dbReference>
<keyword evidence="3 9" id="KW-1003">Cell membrane</keyword>
<protein>
    <recommendedName>
        <fullName evidence="9">Sec-independent protein translocase protein TatA</fullName>
    </recommendedName>
</protein>
<keyword evidence="7 9" id="KW-0811">Translocation</keyword>
<evidence type="ECO:0000256" key="2">
    <source>
        <dbReference type="ARBA" id="ARBA00022448"/>
    </source>
</evidence>
<evidence type="ECO:0000256" key="7">
    <source>
        <dbReference type="ARBA" id="ARBA00023010"/>
    </source>
</evidence>
<dbReference type="PANTHER" id="PTHR42982:SF1">
    <property type="entry name" value="SEC-INDEPENDENT PROTEIN TRANSLOCASE PROTEIN TATA"/>
    <property type="match status" value="1"/>
</dbReference>
<dbReference type="HAMAP" id="MF_00236">
    <property type="entry name" value="TatA_E"/>
    <property type="match status" value="1"/>
</dbReference>
<dbReference type="InterPro" id="IPR006312">
    <property type="entry name" value="TatA/E"/>
</dbReference>
<keyword evidence="4 9" id="KW-0812">Transmembrane</keyword>
<sequence length="77" mass="8527">MEVSKRCFGGISIWQLLIILLIVLMLFGSRRLRSLGSNLGEAVSGFRRTMGRGETSSPELEQTSQPTRTTQEAAERA</sequence>
<organism evidence="11 12">
    <name type="scientific">Stutzerimonas azotifigens</name>
    <dbReference type="NCBI Taxonomy" id="291995"/>
    <lineage>
        <taxon>Bacteria</taxon>
        <taxon>Pseudomonadati</taxon>
        <taxon>Pseudomonadota</taxon>
        <taxon>Gammaproteobacteria</taxon>
        <taxon>Pseudomonadales</taxon>
        <taxon>Pseudomonadaceae</taxon>
        <taxon>Stutzerimonas</taxon>
    </lineage>
</organism>
<comment type="function">
    <text evidence="9">Part of the twin-arginine translocation (Tat) system that transports large folded proteins containing a characteristic twin-arginine motif in their signal peptide across membranes. TatA could form the protein-conducting channel of the Tat system.</text>
</comment>
<feature type="compositionally biased region" description="Polar residues" evidence="10">
    <location>
        <begin position="54"/>
        <end position="77"/>
    </location>
</feature>
<evidence type="ECO:0000313" key="11">
    <source>
        <dbReference type="EMBL" id="MBA1273792.1"/>
    </source>
</evidence>
<comment type="subcellular location">
    <subcellularLocation>
        <location evidence="1 9">Cell membrane</location>
        <topology evidence="1 9">Single-pass membrane protein</topology>
    </subcellularLocation>
</comment>
<proteinExistence type="inferred from homology"/>
<dbReference type="Gene3D" id="1.20.5.3310">
    <property type="match status" value="1"/>
</dbReference>
<name>A0ABR5Z0Q3_9GAMM</name>
<dbReference type="Proteomes" id="UP000786387">
    <property type="component" value="Unassembled WGS sequence"/>
</dbReference>
<dbReference type="EMBL" id="JAAMRF010000004">
    <property type="protein sequence ID" value="MBA1273792.1"/>
    <property type="molecule type" value="Genomic_DNA"/>
</dbReference>
<comment type="subunit">
    <text evidence="9">The Tat system comprises two distinct complexes: a TatABC complex, containing multiple copies of TatA, TatB and TatC subunits, and a separate TatA complex, containing only TatA subunits. Substrates initially bind to the TatABC complex, which probably triggers association of the separate TatA complex to form the active translocon.</text>
</comment>
<feature type="transmembrane region" description="Helical" evidence="9">
    <location>
        <begin position="12"/>
        <end position="29"/>
    </location>
</feature>
<evidence type="ECO:0000256" key="4">
    <source>
        <dbReference type="ARBA" id="ARBA00022692"/>
    </source>
</evidence>
<evidence type="ECO:0000256" key="10">
    <source>
        <dbReference type="SAM" id="MobiDB-lite"/>
    </source>
</evidence>
<dbReference type="NCBIfam" id="TIGR01411">
    <property type="entry name" value="tatAE"/>
    <property type="match status" value="1"/>
</dbReference>
<evidence type="ECO:0000256" key="3">
    <source>
        <dbReference type="ARBA" id="ARBA00022475"/>
    </source>
</evidence>
<keyword evidence="8 9" id="KW-0472">Membrane</keyword>
<keyword evidence="5 9" id="KW-0653">Protein transport</keyword>
<evidence type="ECO:0000256" key="9">
    <source>
        <dbReference type="HAMAP-Rule" id="MF_00236"/>
    </source>
</evidence>
<keyword evidence="2 9" id="KW-0813">Transport</keyword>
<evidence type="ECO:0000313" key="12">
    <source>
        <dbReference type="Proteomes" id="UP000786387"/>
    </source>
</evidence>
<dbReference type="InterPro" id="IPR003369">
    <property type="entry name" value="TatA/B/E"/>
</dbReference>
<comment type="caution">
    <text evidence="11">The sequence shown here is derived from an EMBL/GenBank/DDBJ whole genome shotgun (WGS) entry which is preliminary data.</text>
</comment>
<evidence type="ECO:0000256" key="1">
    <source>
        <dbReference type="ARBA" id="ARBA00004162"/>
    </source>
</evidence>
<reference evidence="11 12" key="1">
    <citation type="submission" date="2020-02" db="EMBL/GenBank/DDBJ databases">
        <title>Synteny-based analysis reveals conserved mechanism for high triclosan tolerance in Pseudomonas, as well as instances of horizontal transfer.</title>
        <authorList>
            <person name="Mcfarland A.G."/>
            <person name="Bertucci H.K."/>
            <person name="Litmann E."/>
            <person name="Shen J."/>
            <person name="Huttenhower C."/>
            <person name="Hartmann E.M."/>
        </authorList>
    </citation>
    <scope>NUCLEOTIDE SEQUENCE [LARGE SCALE GENOMIC DNA]</scope>
    <source>
        <strain evidence="11 12">115A1</strain>
    </source>
</reference>
<keyword evidence="12" id="KW-1185">Reference proteome</keyword>
<comment type="similarity">
    <text evidence="9">Belongs to the TatA/E family.</text>
</comment>
<evidence type="ECO:0000256" key="8">
    <source>
        <dbReference type="ARBA" id="ARBA00023136"/>
    </source>
</evidence>
<feature type="region of interest" description="Disordered" evidence="10">
    <location>
        <begin position="46"/>
        <end position="77"/>
    </location>
</feature>
<accession>A0ABR5Z0Q3</accession>